<dbReference type="Proteomes" id="UP000017396">
    <property type="component" value="Chromosome"/>
</dbReference>
<evidence type="ECO:0000313" key="4">
    <source>
        <dbReference type="Proteomes" id="UP000017396"/>
    </source>
</evidence>
<evidence type="ECO:0000313" key="3">
    <source>
        <dbReference type="EMBL" id="AGY57486.1"/>
    </source>
</evidence>
<dbReference type="InterPro" id="IPR000868">
    <property type="entry name" value="Isochorismatase-like_dom"/>
</dbReference>
<keyword evidence="1 3" id="KW-0378">Hydrolase</keyword>
<accession>U5QEZ0</accession>
<dbReference type="EMBL" id="CP003587">
    <property type="protein sequence ID" value="AGY57486.1"/>
    <property type="molecule type" value="Genomic_DNA"/>
</dbReference>
<dbReference type="eggNOG" id="COG1335">
    <property type="taxonomic scope" value="Bacteria"/>
</dbReference>
<dbReference type="GO" id="GO:0016787">
    <property type="term" value="F:hydrolase activity"/>
    <property type="evidence" value="ECO:0007669"/>
    <property type="project" value="UniProtKB-KW"/>
</dbReference>
<dbReference type="OrthoDB" id="9789777at2"/>
<proteinExistence type="predicted"/>
<dbReference type="InterPro" id="IPR036380">
    <property type="entry name" value="Isochorismatase-like_sf"/>
</dbReference>
<dbReference type="STRING" id="1183438.GKIL_1240"/>
<dbReference type="InterPro" id="IPR050272">
    <property type="entry name" value="Isochorismatase-like_hydrls"/>
</dbReference>
<dbReference type="RefSeq" id="WP_023172576.1">
    <property type="nucleotide sequence ID" value="NC_022600.1"/>
</dbReference>
<evidence type="ECO:0000256" key="1">
    <source>
        <dbReference type="ARBA" id="ARBA00022801"/>
    </source>
</evidence>
<sequence length="181" mass="19687">MLKINTALVLIDVQVGFDDPVWGERNNPDAEQHIGELLTHWRRAGRPVIHVQHLSTLADSPLRPDRSGNAFKPEALPLPDEALFQKSVNSAFIGTDLQGYLKRQRVTGIVLVGLTTDHCVSTTARMGANLGFAVTVVEDAVATFERSFRGKHYPAGLIHETALASLAVEFAEVVAAAELLL</sequence>
<dbReference type="PATRIC" id="fig|1183438.3.peg.1223"/>
<feature type="domain" description="Isochorismatase-like" evidence="2">
    <location>
        <begin position="6"/>
        <end position="177"/>
    </location>
</feature>
<dbReference type="CDD" id="cd01014">
    <property type="entry name" value="nicotinamidase_related"/>
    <property type="match status" value="1"/>
</dbReference>
<dbReference type="Pfam" id="PF00857">
    <property type="entry name" value="Isochorismatase"/>
    <property type="match status" value="1"/>
</dbReference>
<evidence type="ECO:0000259" key="2">
    <source>
        <dbReference type="Pfam" id="PF00857"/>
    </source>
</evidence>
<dbReference type="HOGENOM" id="CLU_068979_5_2_3"/>
<gene>
    <name evidence="3" type="ORF">GKIL_1240</name>
</gene>
<dbReference type="Gene3D" id="3.40.50.850">
    <property type="entry name" value="Isochorismatase-like"/>
    <property type="match status" value="1"/>
</dbReference>
<name>U5QEZ0_GLOK1</name>
<dbReference type="SUPFAM" id="SSF52499">
    <property type="entry name" value="Isochorismatase-like hydrolases"/>
    <property type="match status" value="1"/>
</dbReference>
<protein>
    <submittedName>
        <fullName evidence="3">Isochorismatase hydrolase</fullName>
    </submittedName>
</protein>
<reference evidence="3 4" key="1">
    <citation type="journal article" date="2013" name="PLoS ONE">
        <title>Cultivation and Complete Genome Sequencing of Gloeobacter kilaueensis sp. nov., from a Lava Cave in Kilauea Caldera, Hawai'i.</title>
        <authorList>
            <person name="Saw J.H."/>
            <person name="Schatz M."/>
            <person name="Brown M.V."/>
            <person name="Kunkel D.D."/>
            <person name="Foster J.S."/>
            <person name="Shick H."/>
            <person name="Christensen S."/>
            <person name="Hou S."/>
            <person name="Wan X."/>
            <person name="Donachie S.P."/>
        </authorList>
    </citation>
    <scope>NUCLEOTIDE SEQUENCE [LARGE SCALE GENOMIC DNA]</scope>
    <source>
        <strain evidence="4">JS</strain>
    </source>
</reference>
<dbReference type="AlphaFoldDB" id="U5QEZ0"/>
<keyword evidence="4" id="KW-1185">Reference proteome</keyword>
<dbReference type="PANTHER" id="PTHR43540:SF1">
    <property type="entry name" value="ISOCHORISMATASE HYDROLASE"/>
    <property type="match status" value="1"/>
</dbReference>
<organism evidence="3 4">
    <name type="scientific">Gloeobacter kilaueensis (strain ATCC BAA-2537 / CCAP 1431/1 / ULC 316 / JS1)</name>
    <dbReference type="NCBI Taxonomy" id="1183438"/>
    <lineage>
        <taxon>Bacteria</taxon>
        <taxon>Bacillati</taxon>
        <taxon>Cyanobacteriota</taxon>
        <taxon>Cyanophyceae</taxon>
        <taxon>Gloeobacterales</taxon>
        <taxon>Gloeobacteraceae</taxon>
        <taxon>Gloeobacter</taxon>
    </lineage>
</organism>
<dbReference type="PANTHER" id="PTHR43540">
    <property type="entry name" value="PEROXYUREIDOACRYLATE/UREIDOACRYLATE AMIDOHYDROLASE-RELATED"/>
    <property type="match status" value="1"/>
</dbReference>
<dbReference type="KEGG" id="glj:GKIL_1240"/>